<dbReference type="RefSeq" id="WP_147111081.1">
    <property type="nucleotide sequence ID" value="NZ_BJVJ01000049.1"/>
</dbReference>
<protein>
    <submittedName>
        <fullName evidence="1">Glucose-6-phosphate isomerase</fullName>
    </submittedName>
</protein>
<proteinExistence type="predicted"/>
<dbReference type="GO" id="GO:1901135">
    <property type="term" value="P:carbohydrate derivative metabolic process"/>
    <property type="evidence" value="ECO:0007669"/>
    <property type="project" value="InterPro"/>
</dbReference>
<evidence type="ECO:0000313" key="1">
    <source>
        <dbReference type="EMBL" id="GEL25243.1"/>
    </source>
</evidence>
<comment type="caution">
    <text evidence="1">The sequence shown here is derived from an EMBL/GenBank/DDBJ whole genome shotgun (WGS) entry which is preliminary data.</text>
</comment>
<dbReference type="EMBL" id="BJVJ01000049">
    <property type="protein sequence ID" value="GEL25243.1"/>
    <property type="molecule type" value="Genomic_DNA"/>
</dbReference>
<gene>
    <name evidence="1" type="primary">pgi</name>
    <name evidence="1" type="ORF">PSU4_41970</name>
</gene>
<sequence length="495" mass="49875">MTLVDPGDGPLAADAALVAARLAGGTVASRIGDADPSVWGRAATDAVGWAALPRTSRPLVGQIAALRERFRVDGARRVVLVAAPGQAHGAAVLARASAAPLEVLDSADPGALVDVLEGDMASTVVVHVDTAGQADGPADTVVAILRDAIRAEGVRAETRVVVVTEAGSRVEKLALEAGAPVVTAERDVPSRFGTLGATALVAAGLAGTDVEQLLAEASEATALVTADHPDNPALVLAGLLLAEDPAPLVLDPESGPDGLADWVEHLVGGSTGGLGPLPLLVPGRGGRGPSLTLRRGENVFSTRGGVGAQVVLWQYAVATVARVLGADPFAGGVPSAGSAEPLRCVAVDGDVEIRAGDGTHADSVVDALRGLATRAGGAIAVEAWLDPREDASAAVLGPEIARRTGRPTTFGWAPRTLDGVGRHHRDTPDTAFLVITGDSEHDHDLPAGGTLDDVVAAQAGAATADLVTAGRPVLGLHLRDRLGGLVTVARAVQEL</sequence>
<dbReference type="Gene3D" id="3.40.50.10490">
    <property type="entry name" value="Glucose-6-phosphate isomerase like protein, domain 1"/>
    <property type="match status" value="1"/>
</dbReference>
<dbReference type="AlphaFoldDB" id="A0A511DLV6"/>
<dbReference type="OrthoDB" id="140919at2"/>
<dbReference type="InterPro" id="IPR046348">
    <property type="entry name" value="SIS_dom_sf"/>
</dbReference>
<evidence type="ECO:0000313" key="2">
    <source>
        <dbReference type="Proteomes" id="UP000321685"/>
    </source>
</evidence>
<dbReference type="GO" id="GO:0097367">
    <property type="term" value="F:carbohydrate derivative binding"/>
    <property type="evidence" value="ECO:0007669"/>
    <property type="project" value="InterPro"/>
</dbReference>
<reference evidence="1 2" key="1">
    <citation type="submission" date="2019-07" db="EMBL/GenBank/DDBJ databases">
        <title>Whole genome shotgun sequence of Pseudonocardia sulfidoxydans NBRC 16205.</title>
        <authorList>
            <person name="Hosoyama A."/>
            <person name="Uohara A."/>
            <person name="Ohji S."/>
            <person name="Ichikawa N."/>
        </authorList>
    </citation>
    <scope>NUCLEOTIDE SEQUENCE [LARGE SCALE GENOMIC DNA]</scope>
    <source>
        <strain evidence="1 2">NBRC 16205</strain>
    </source>
</reference>
<accession>A0A511DLV6</accession>
<organism evidence="1 2">
    <name type="scientific">Pseudonocardia sulfidoxydans NBRC 16205</name>
    <dbReference type="NCBI Taxonomy" id="1223511"/>
    <lineage>
        <taxon>Bacteria</taxon>
        <taxon>Bacillati</taxon>
        <taxon>Actinomycetota</taxon>
        <taxon>Actinomycetes</taxon>
        <taxon>Pseudonocardiales</taxon>
        <taxon>Pseudonocardiaceae</taxon>
        <taxon>Pseudonocardia</taxon>
    </lineage>
</organism>
<name>A0A511DLV6_9PSEU</name>
<keyword evidence="1" id="KW-0413">Isomerase</keyword>
<dbReference type="GO" id="GO:0016853">
    <property type="term" value="F:isomerase activity"/>
    <property type="evidence" value="ECO:0007669"/>
    <property type="project" value="UniProtKB-KW"/>
</dbReference>
<keyword evidence="2" id="KW-1185">Reference proteome</keyword>
<dbReference type="SUPFAM" id="SSF53697">
    <property type="entry name" value="SIS domain"/>
    <property type="match status" value="1"/>
</dbReference>
<dbReference type="Proteomes" id="UP000321685">
    <property type="component" value="Unassembled WGS sequence"/>
</dbReference>